<proteinExistence type="predicted"/>
<dbReference type="SUPFAM" id="SSF46785">
    <property type="entry name" value="Winged helix' DNA-binding domain"/>
    <property type="match status" value="1"/>
</dbReference>
<dbReference type="GO" id="GO:0003677">
    <property type="term" value="F:DNA binding"/>
    <property type="evidence" value="ECO:0007669"/>
    <property type="project" value="UniProtKB-KW"/>
</dbReference>
<keyword evidence="2" id="KW-0238">DNA-binding</keyword>
<dbReference type="InterPro" id="IPR036388">
    <property type="entry name" value="WH-like_DNA-bd_sf"/>
</dbReference>
<accession>A0A3B0W5R7</accession>
<reference evidence="5" key="1">
    <citation type="submission" date="2018-06" db="EMBL/GenBank/DDBJ databases">
        <authorList>
            <person name="Zhirakovskaya E."/>
        </authorList>
    </citation>
    <scope>NUCLEOTIDE SEQUENCE</scope>
</reference>
<dbReference type="Gene3D" id="6.10.250.1220">
    <property type="match status" value="1"/>
</dbReference>
<dbReference type="PANTHER" id="PTHR38445">
    <property type="entry name" value="HTH-TYPE TRANSCRIPTIONAL REPRESSOR YTRA"/>
    <property type="match status" value="1"/>
</dbReference>
<evidence type="ECO:0000256" key="1">
    <source>
        <dbReference type="ARBA" id="ARBA00023015"/>
    </source>
</evidence>
<evidence type="ECO:0000313" key="5">
    <source>
        <dbReference type="EMBL" id="VAW44639.1"/>
    </source>
</evidence>
<dbReference type="SMART" id="SM00345">
    <property type="entry name" value="HTH_GNTR"/>
    <property type="match status" value="1"/>
</dbReference>
<dbReference type="Pfam" id="PF00392">
    <property type="entry name" value="GntR"/>
    <property type="match status" value="1"/>
</dbReference>
<dbReference type="PANTHER" id="PTHR38445:SF10">
    <property type="entry name" value="GNTR-FAMILY TRANSCRIPTIONAL REGULATOR"/>
    <property type="match status" value="1"/>
</dbReference>
<gene>
    <name evidence="5" type="ORF">MNBD_GAMMA02-1660</name>
</gene>
<evidence type="ECO:0000256" key="3">
    <source>
        <dbReference type="ARBA" id="ARBA00023163"/>
    </source>
</evidence>
<sequence length="123" mass="14056">MSFKWNDKEPIYLQLKDLVKDMILSGDIHEGDALPSVRQVAMDYKVNPITVSKSYQILVDEELVEKRRGLGMFVQNGAAIKVQTNENELFIKEDWPKILTKIKHLNLDTTQLINSLKAIGSNQ</sequence>
<dbReference type="AlphaFoldDB" id="A0A3B0W5R7"/>
<dbReference type="EMBL" id="UOFA01000123">
    <property type="protein sequence ID" value="VAW44639.1"/>
    <property type="molecule type" value="Genomic_DNA"/>
</dbReference>
<keyword evidence="3" id="KW-0804">Transcription</keyword>
<evidence type="ECO:0000256" key="2">
    <source>
        <dbReference type="ARBA" id="ARBA00023125"/>
    </source>
</evidence>
<dbReference type="InterPro" id="IPR000524">
    <property type="entry name" value="Tscrpt_reg_HTH_GntR"/>
</dbReference>
<dbReference type="GO" id="GO:0003700">
    <property type="term" value="F:DNA-binding transcription factor activity"/>
    <property type="evidence" value="ECO:0007669"/>
    <property type="project" value="InterPro"/>
</dbReference>
<name>A0A3B0W5R7_9ZZZZ</name>
<organism evidence="5">
    <name type="scientific">hydrothermal vent metagenome</name>
    <dbReference type="NCBI Taxonomy" id="652676"/>
    <lineage>
        <taxon>unclassified sequences</taxon>
        <taxon>metagenomes</taxon>
        <taxon>ecological metagenomes</taxon>
    </lineage>
</organism>
<dbReference type="PROSITE" id="PS50949">
    <property type="entry name" value="HTH_GNTR"/>
    <property type="match status" value="1"/>
</dbReference>
<dbReference type="Gene3D" id="1.10.10.10">
    <property type="entry name" value="Winged helix-like DNA-binding domain superfamily/Winged helix DNA-binding domain"/>
    <property type="match status" value="1"/>
</dbReference>
<dbReference type="InterPro" id="IPR036390">
    <property type="entry name" value="WH_DNA-bd_sf"/>
</dbReference>
<keyword evidence="1" id="KW-0805">Transcription regulation</keyword>
<feature type="domain" description="HTH gntR-type" evidence="4">
    <location>
        <begin position="9"/>
        <end position="77"/>
    </location>
</feature>
<dbReference type="CDD" id="cd07377">
    <property type="entry name" value="WHTH_GntR"/>
    <property type="match status" value="1"/>
</dbReference>
<protein>
    <submittedName>
        <fullName evidence="5">Transcriptional regulator, GntR family</fullName>
    </submittedName>
</protein>
<evidence type="ECO:0000259" key="4">
    <source>
        <dbReference type="PROSITE" id="PS50949"/>
    </source>
</evidence>